<accession>A0A2P2J9D5</accession>
<dbReference type="EMBL" id="GGEC01009607">
    <property type="protein sequence ID" value="MBW90090.1"/>
    <property type="molecule type" value="Transcribed_RNA"/>
</dbReference>
<dbReference type="EMBL" id="GGEC01009606">
    <property type="protein sequence ID" value="MBW90089.1"/>
    <property type="molecule type" value="Transcribed_RNA"/>
</dbReference>
<dbReference type="AlphaFoldDB" id="A0A2P2J9D5"/>
<keyword evidence="1" id="KW-0472">Membrane</keyword>
<keyword evidence="1" id="KW-0812">Transmembrane</keyword>
<sequence>MNNLILVISDSYNLVCVEHMLATITVLIRMKLTNKAP</sequence>
<evidence type="ECO:0000313" key="1">
    <source>
        <dbReference type="EMBL" id="MBW90090.1"/>
    </source>
</evidence>
<organism evidence="1">
    <name type="scientific">Rhizophora mucronata</name>
    <name type="common">Asiatic mangrove</name>
    <dbReference type="NCBI Taxonomy" id="61149"/>
    <lineage>
        <taxon>Eukaryota</taxon>
        <taxon>Viridiplantae</taxon>
        <taxon>Streptophyta</taxon>
        <taxon>Embryophyta</taxon>
        <taxon>Tracheophyta</taxon>
        <taxon>Spermatophyta</taxon>
        <taxon>Magnoliopsida</taxon>
        <taxon>eudicotyledons</taxon>
        <taxon>Gunneridae</taxon>
        <taxon>Pentapetalae</taxon>
        <taxon>rosids</taxon>
        <taxon>fabids</taxon>
        <taxon>Malpighiales</taxon>
        <taxon>Rhizophoraceae</taxon>
        <taxon>Rhizophora</taxon>
    </lineage>
</organism>
<protein>
    <submittedName>
        <fullName evidence="1">Transmembrane 9 superfamily member</fullName>
    </submittedName>
</protein>
<name>A0A2P2J9D5_RHIMU</name>
<proteinExistence type="predicted"/>
<reference evidence="1" key="1">
    <citation type="submission" date="2018-02" db="EMBL/GenBank/DDBJ databases">
        <title>Rhizophora mucronata_Transcriptome.</title>
        <authorList>
            <person name="Meera S.P."/>
            <person name="Sreeshan A."/>
            <person name="Augustine A."/>
        </authorList>
    </citation>
    <scope>NUCLEOTIDE SEQUENCE</scope>
    <source>
        <tissue evidence="1">Leaf</tissue>
    </source>
</reference>